<gene>
    <name evidence="7" type="ORF">PMAYCL1PPCAC_23560</name>
</gene>
<evidence type="ECO:0000256" key="6">
    <source>
        <dbReference type="ARBA" id="ARBA00034303"/>
    </source>
</evidence>
<keyword evidence="5" id="KW-0539">Nucleus</keyword>
<comment type="subcellular location">
    <subcellularLocation>
        <location evidence="6">Nucleus outer membrane</location>
        <topology evidence="6">Single-pass membrane protein</topology>
    </subcellularLocation>
</comment>
<keyword evidence="3" id="KW-1133">Transmembrane helix</keyword>
<evidence type="ECO:0000256" key="1">
    <source>
        <dbReference type="ARBA" id="ARBA00007387"/>
    </source>
</evidence>
<dbReference type="InterPro" id="IPR008547">
    <property type="entry name" value="DUF829_TMEM53"/>
</dbReference>
<comment type="similarity">
    <text evidence="1">Belongs to the TMEM53 family.</text>
</comment>
<dbReference type="SUPFAM" id="SSF53474">
    <property type="entry name" value="alpha/beta-Hydrolases"/>
    <property type="match status" value="1"/>
</dbReference>
<proteinExistence type="inferred from homology"/>
<keyword evidence="2" id="KW-0812">Transmembrane</keyword>
<evidence type="ECO:0000313" key="8">
    <source>
        <dbReference type="Proteomes" id="UP001328107"/>
    </source>
</evidence>
<dbReference type="Proteomes" id="UP001328107">
    <property type="component" value="Unassembled WGS sequence"/>
</dbReference>
<sequence length="280" mass="32187">MAVLTRSTSLGSFSRLNNSHCVLMLGWAGADDKSVKKYADLYERRGLDTIRFTSEMKAFSPKGLQAMREMDDIFPLLDQVKNRRYLMHIFSMNGVYSLVTLLHHKKYSDLFTKTDGVIWDSCPVDFGSKLIPYLIGYNQVINNVNKKRLESGSVLDRLEFLAGKTVFLSSAVMEAMRHWMHVSSGGKLAEVSPYFYIRDHSQLPPRHTFFYSTPDELCPAPSIRSFHEYLSGTRKMEVHATCFPDSPHVKHLPFHPEEYNEGIHRILTFVDTIYHPQSKL</sequence>
<evidence type="ECO:0000256" key="3">
    <source>
        <dbReference type="ARBA" id="ARBA00022989"/>
    </source>
</evidence>
<dbReference type="AlphaFoldDB" id="A0AAN5D026"/>
<evidence type="ECO:0000313" key="7">
    <source>
        <dbReference type="EMBL" id="GMR53365.1"/>
    </source>
</evidence>
<dbReference type="EMBL" id="BTRK01000005">
    <property type="protein sequence ID" value="GMR53365.1"/>
    <property type="molecule type" value="Genomic_DNA"/>
</dbReference>
<comment type="caution">
    <text evidence="7">The sequence shown here is derived from an EMBL/GenBank/DDBJ whole genome shotgun (WGS) entry which is preliminary data.</text>
</comment>
<organism evidence="7 8">
    <name type="scientific">Pristionchus mayeri</name>
    <dbReference type="NCBI Taxonomy" id="1317129"/>
    <lineage>
        <taxon>Eukaryota</taxon>
        <taxon>Metazoa</taxon>
        <taxon>Ecdysozoa</taxon>
        <taxon>Nematoda</taxon>
        <taxon>Chromadorea</taxon>
        <taxon>Rhabditida</taxon>
        <taxon>Rhabditina</taxon>
        <taxon>Diplogasteromorpha</taxon>
        <taxon>Diplogasteroidea</taxon>
        <taxon>Neodiplogasteridae</taxon>
        <taxon>Pristionchus</taxon>
    </lineage>
</organism>
<dbReference type="PANTHER" id="PTHR12265">
    <property type="entry name" value="TRANSMEMBRANE PROTEIN 53"/>
    <property type="match status" value="1"/>
</dbReference>
<dbReference type="Pfam" id="PF05705">
    <property type="entry name" value="DUF829"/>
    <property type="match status" value="1"/>
</dbReference>
<protein>
    <submittedName>
        <fullName evidence="7">Uncharacterized protein</fullName>
    </submittedName>
</protein>
<evidence type="ECO:0000256" key="5">
    <source>
        <dbReference type="ARBA" id="ARBA00023242"/>
    </source>
</evidence>
<keyword evidence="8" id="KW-1185">Reference proteome</keyword>
<dbReference type="GO" id="GO:0005640">
    <property type="term" value="C:nuclear outer membrane"/>
    <property type="evidence" value="ECO:0007669"/>
    <property type="project" value="UniProtKB-SubCell"/>
</dbReference>
<accession>A0AAN5D026</accession>
<dbReference type="InterPro" id="IPR029058">
    <property type="entry name" value="AB_hydrolase_fold"/>
</dbReference>
<reference evidence="8" key="1">
    <citation type="submission" date="2022-10" db="EMBL/GenBank/DDBJ databases">
        <title>Genome assembly of Pristionchus species.</title>
        <authorList>
            <person name="Yoshida K."/>
            <person name="Sommer R.J."/>
        </authorList>
    </citation>
    <scope>NUCLEOTIDE SEQUENCE [LARGE SCALE GENOMIC DNA]</scope>
    <source>
        <strain evidence="8">RS5460</strain>
    </source>
</reference>
<evidence type="ECO:0000256" key="2">
    <source>
        <dbReference type="ARBA" id="ARBA00022692"/>
    </source>
</evidence>
<keyword evidence="4" id="KW-0472">Membrane</keyword>
<dbReference type="PANTHER" id="PTHR12265:SF30">
    <property type="entry name" value="TRANSMEMBRANE PROTEIN 53"/>
    <property type="match status" value="1"/>
</dbReference>
<evidence type="ECO:0000256" key="4">
    <source>
        <dbReference type="ARBA" id="ARBA00023136"/>
    </source>
</evidence>
<name>A0AAN5D026_9BILA</name>